<accession>A0ACC2VRT9</accession>
<comment type="caution">
    <text evidence="1">The sequence shown here is derived from an EMBL/GenBank/DDBJ whole genome shotgun (WGS) entry which is preliminary data.</text>
</comment>
<gene>
    <name evidence="1" type="ORF">QFC19_004864</name>
</gene>
<sequence>MGAGDHGDKFILHWLNESRAQRVIWLMEVLDLEYEVKVYLRHPQTWRGPPELFKAHPLGKAPVLEVIFGDGSPPLKLAETGLIFQYLLNNYDHENLLTPTDPRDKLKVDYFLHYAEGTLQGLLITLLINSVAKKIAPFGFQTLAKLVTRGLNNGYYLHEWYLSVDFLESELKKNGTGYFVGDRLSAADIMLSFPVYENIFDNPGGIKECVGITDDLYKLYPNLGGWCCRIRDDPVYVKIGAMMDEKVEQFKQKKGRRKSK</sequence>
<evidence type="ECO:0000313" key="1">
    <source>
        <dbReference type="EMBL" id="KAJ9102128.1"/>
    </source>
</evidence>
<evidence type="ECO:0000313" key="2">
    <source>
        <dbReference type="Proteomes" id="UP001241377"/>
    </source>
</evidence>
<reference evidence="1" key="1">
    <citation type="submission" date="2023-04" db="EMBL/GenBank/DDBJ databases">
        <title>Draft Genome sequencing of Naganishia species isolated from polar environments using Oxford Nanopore Technology.</title>
        <authorList>
            <person name="Leo P."/>
            <person name="Venkateswaran K."/>
        </authorList>
    </citation>
    <scope>NUCLEOTIDE SEQUENCE</scope>
    <source>
        <strain evidence="1">MNA-CCFEE 5261</strain>
    </source>
</reference>
<name>A0ACC2VRT9_9TREE</name>
<protein>
    <submittedName>
        <fullName evidence="1">Uncharacterized protein</fullName>
    </submittedName>
</protein>
<dbReference type="EMBL" id="JASBWR010000053">
    <property type="protein sequence ID" value="KAJ9102128.1"/>
    <property type="molecule type" value="Genomic_DNA"/>
</dbReference>
<proteinExistence type="predicted"/>
<keyword evidence="2" id="KW-1185">Reference proteome</keyword>
<dbReference type="Proteomes" id="UP001241377">
    <property type="component" value="Unassembled WGS sequence"/>
</dbReference>
<organism evidence="1 2">
    <name type="scientific">Naganishia cerealis</name>
    <dbReference type="NCBI Taxonomy" id="610337"/>
    <lineage>
        <taxon>Eukaryota</taxon>
        <taxon>Fungi</taxon>
        <taxon>Dikarya</taxon>
        <taxon>Basidiomycota</taxon>
        <taxon>Agaricomycotina</taxon>
        <taxon>Tremellomycetes</taxon>
        <taxon>Filobasidiales</taxon>
        <taxon>Filobasidiaceae</taxon>
        <taxon>Naganishia</taxon>
    </lineage>
</organism>